<evidence type="ECO:0000256" key="2">
    <source>
        <dbReference type="SAM" id="Phobius"/>
    </source>
</evidence>
<comment type="caution">
    <text evidence="3">The sequence shown here is derived from an EMBL/GenBank/DDBJ whole genome shotgun (WGS) entry which is preliminary data.</text>
</comment>
<gene>
    <name evidence="3" type="ORF">QWY20_04565</name>
</gene>
<protein>
    <recommendedName>
        <fullName evidence="5">MSHA biogenesis protein MshJ</fullName>
    </recommendedName>
</protein>
<proteinExistence type="predicted"/>
<feature type="coiled-coil region" evidence="1">
    <location>
        <begin position="78"/>
        <end position="105"/>
    </location>
</feature>
<keyword evidence="2" id="KW-1133">Transmembrane helix</keyword>
<organism evidence="3 4">
    <name type="scientific">Alkalimonas cellulosilytica</name>
    <dbReference type="NCBI Taxonomy" id="3058395"/>
    <lineage>
        <taxon>Bacteria</taxon>
        <taxon>Pseudomonadati</taxon>
        <taxon>Pseudomonadota</taxon>
        <taxon>Gammaproteobacteria</taxon>
        <taxon>Alkalimonas</taxon>
    </lineage>
</organism>
<keyword evidence="2" id="KW-0812">Transmembrane</keyword>
<evidence type="ECO:0000313" key="3">
    <source>
        <dbReference type="EMBL" id="MEE2000715.1"/>
    </source>
</evidence>
<keyword evidence="1" id="KW-0175">Coiled coil</keyword>
<evidence type="ECO:0000256" key="1">
    <source>
        <dbReference type="SAM" id="Coils"/>
    </source>
</evidence>
<evidence type="ECO:0000313" key="4">
    <source>
        <dbReference type="Proteomes" id="UP001336314"/>
    </source>
</evidence>
<keyword evidence="4" id="KW-1185">Reference proteome</keyword>
<name>A0ABU7J2I4_9GAMM</name>
<reference evidence="3 4" key="1">
    <citation type="submission" date="2023-07" db="EMBL/GenBank/DDBJ databases">
        <title>Alkalimonas sp., MEB108 novel, alkaliphilic bacterium isolated from Lonar Lake, India.</title>
        <authorList>
            <person name="Joshi A."/>
            <person name="Thite S."/>
        </authorList>
    </citation>
    <scope>NUCLEOTIDE SEQUENCE [LARGE SCALE GENOMIC DNA]</scope>
    <source>
        <strain evidence="3 4">MEB108</strain>
    </source>
</reference>
<dbReference type="EMBL" id="JAUHLI010000004">
    <property type="protein sequence ID" value="MEE2000715.1"/>
    <property type="molecule type" value="Genomic_DNA"/>
</dbReference>
<dbReference type="Proteomes" id="UP001336314">
    <property type="component" value="Unassembled WGS sequence"/>
</dbReference>
<dbReference type="RefSeq" id="WP_330127856.1">
    <property type="nucleotide sequence ID" value="NZ_JAUHLI010000004.1"/>
</dbReference>
<accession>A0ABU7J2I4</accession>
<feature type="transmembrane region" description="Helical" evidence="2">
    <location>
        <begin position="20"/>
        <end position="45"/>
    </location>
</feature>
<sequence>MNWQQLTEKFQQLQLRERRLLFFASLGLLVWLLFVLLLEPTWLLMQQQKTQLASVHEQVRQSELGIAALQGELGRDINQQHRERIQRQEQRLSQLELQLAERTAHFVGADKMLPMLQSLLLNESQVRLMSLKSMTPQPVAYDEAQTPLLYEHGIRMVIQGNYQSLTELLSSLEQLPWQLGWRSLHYRVLEHPLAELSIDLVTVGEYADFIQL</sequence>
<evidence type="ECO:0008006" key="5">
    <source>
        <dbReference type="Google" id="ProtNLM"/>
    </source>
</evidence>
<keyword evidence="2" id="KW-0472">Membrane</keyword>